<sequence length="75" mass="7727">MQQGLALTLPKGVCSKADDGDSTCTFDIDYVVAAATVHDGSIAVASVLIARTRDADEGIQMVGSKRAMAGGRERG</sequence>
<dbReference type="EnsemblPlants" id="Pp3c5_120V3.1">
    <property type="protein sequence ID" value="PAC:32952787.CDS.1"/>
    <property type="gene ID" value="Pp3c5_120"/>
</dbReference>
<proteinExistence type="predicted"/>
<dbReference type="Proteomes" id="UP000006727">
    <property type="component" value="Chromosome 5"/>
</dbReference>
<keyword evidence="3" id="KW-1185">Reference proteome</keyword>
<dbReference type="EMBL" id="ABEU02000005">
    <property type="protein sequence ID" value="PNR53361.1"/>
    <property type="molecule type" value="Genomic_DNA"/>
</dbReference>
<name>A0A2K1KHT6_PHYPA</name>
<evidence type="ECO:0000313" key="3">
    <source>
        <dbReference type="Proteomes" id="UP000006727"/>
    </source>
</evidence>
<reference evidence="2" key="3">
    <citation type="submission" date="2020-12" db="UniProtKB">
        <authorList>
            <consortium name="EnsemblPlants"/>
        </authorList>
    </citation>
    <scope>IDENTIFICATION</scope>
</reference>
<evidence type="ECO:0000313" key="1">
    <source>
        <dbReference type="EMBL" id="PNR53361.1"/>
    </source>
</evidence>
<gene>
    <name evidence="1" type="ORF">PHYPA_007036</name>
</gene>
<evidence type="ECO:0000313" key="2">
    <source>
        <dbReference type="EnsemblPlants" id="PAC:32952787.CDS.1"/>
    </source>
</evidence>
<reference evidence="1 3" key="2">
    <citation type="journal article" date="2018" name="Plant J.">
        <title>The Physcomitrella patens chromosome-scale assembly reveals moss genome structure and evolution.</title>
        <authorList>
            <person name="Lang D."/>
            <person name="Ullrich K.K."/>
            <person name="Murat F."/>
            <person name="Fuchs J."/>
            <person name="Jenkins J."/>
            <person name="Haas F.B."/>
            <person name="Piednoel M."/>
            <person name="Gundlach H."/>
            <person name="Van Bel M."/>
            <person name="Meyberg R."/>
            <person name="Vives C."/>
            <person name="Morata J."/>
            <person name="Symeonidi A."/>
            <person name="Hiss M."/>
            <person name="Muchero W."/>
            <person name="Kamisugi Y."/>
            <person name="Saleh O."/>
            <person name="Blanc G."/>
            <person name="Decker E.L."/>
            <person name="van Gessel N."/>
            <person name="Grimwood J."/>
            <person name="Hayes R.D."/>
            <person name="Graham S.W."/>
            <person name="Gunter L.E."/>
            <person name="McDaniel S.F."/>
            <person name="Hoernstein S.N.W."/>
            <person name="Larsson A."/>
            <person name="Li F.W."/>
            <person name="Perroud P.F."/>
            <person name="Phillips J."/>
            <person name="Ranjan P."/>
            <person name="Rokshar D.S."/>
            <person name="Rothfels C.J."/>
            <person name="Schneider L."/>
            <person name="Shu S."/>
            <person name="Stevenson D.W."/>
            <person name="Thummler F."/>
            <person name="Tillich M."/>
            <person name="Villarreal Aguilar J.C."/>
            <person name="Widiez T."/>
            <person name="Wong G.K."/>
            <person name="Wymore A."/>
            <person name="Zhang Y."/>
            <person name="Zimmer A.D."/>
            <person name="Quatrano R.S."/>
            <person name="Mayer K.F.X."/>
            <person name="Goodstein D."/>
            <person name="Casacuberta J.M."/>
            <person name="Vandepoele K."/>
            <person name="Reski R."/>
            <person name="Cuming A.C."/>
            <person name="Tuskan G.A."/>
            <person name="Maumus F."/>
            <person name="Salse J."/>
            <person name="Schmutz J."/>
            <person name="Rensing S.A."/>
        </authorList>
    </citation>
    <scope>NUCLEOTIDE SEQUENCE [LARGE SCALE GENOMIC DNA]</scope>
    <source>
        <strain evidence="2 3">cv. Gransden 2004</strain>
    </source>
</reference>
<protein>
    <submittedName>
        <fullName evidence="1 2">Uncharacterized protein</fullName>
    </submittedName>
</protein>
<dbReference type="InParanoid" id="A0A2K1KHT6"/>
<accession>A0A2K1KHT6</accession>
<dbReference type="PaxDb" id="3218-PP1S259_21V6.1"/>
<organism evidence="1">
    <name type="scientific">Physcomitrium patens</name>
    <name type="common">Spreading-leaved earth moss</name>
    <name type="synonym">Physcomitrella patens</name>
    <dbReference type="NCBI Taxonomy" id="3218"/>
    <lineage>
        <taxon>Eukaryota</taxon>
        <taxon>Viridiplantae</taxon>
        <taxon>Streptophyta</taxon>
        <taxon>Embryophyta</taxon>
        <taxon>Bryophyta</taxon>
        <taxon>Bryophytina</taxon>
        <taxon>Bryopsida</taxon>
        <taxon>Funariidae</taxon>
        <taxon>Funariales</taxon>
        <taxon>Funariaceae</taxon>
        <taxon>Physcomitrium</taxon>
    </lineage>
</organism>
<reference evidence="1 3" key="1">
    <citation type="journal article" date="2008" name="Science">
        <title>The Physcomitrella genome reveals evolutionary insights into the conquest of land by plants.</title>
        <authorList>
            <person name="Rensing S."/>
            <person name="Lang D."/>
            <person name="Zimmer A."/>
            <person name="Terry A."/>
            <person name="Salamov A."/>
            <person name="Shapiro H."/>
            <person name="Nishiyama T."/>
            <person name="Perroud P.-F."/>
            <person name="Lindquist E."/>
            <person name="Kamisugi Y."/>
            <person name="Tanahashi T."/>
            <person name="Sakakibara K."/>
            <person name="Fujita T."/>
            <person name="Oishi K."/>
            <person name="Shin-I T."/>
            <person name="Kuroki Y."/>
            <person name="Toyoda A."/>
            <person name="Suzuki Y."/>
            <person name="Hashimoto A."/>
            <person name="Yamaguchi K."/>
            <person name="Sugano A."/>
            <person name="Kohara Y."/>
            <person name="Fujiyama A."/>
            <person name="Anterola A."/>
            <person name="Aoki S."/>
            <person name="Ashton N."/>
            <person name="Barbazuk W.B."/>
            <person name="Barker E."/>
            <person name="Bennetzen J."/>
            <person name="Bezanilla M."/>
            <person name="Blankenship R."/>
            <person name="Cho S.H."/>
            <person name="Dutcher S."/>
            <person name="Estelle M."/>
            <person name="Fawcett J.A."/>
            <person name="Gundlach H."/>
            <person name="Hanada K."/>
            <person name="Heyl A."/>
            <person name="Hicks K.A."/>
            <person name="Hugh J."/>
            <person name="Lohr M."/>
            <person name="Mayer K."/>
            <person name="Melkozernov A."/>
            <person name="Murata T."/>
            <person name="Nelson D."/>
            <person name="Pils B."/>
            <person name="Prigge M."/>
            <person name="Reiss B."/>
            <person name="Renner T."/>
            <person name="Rombauts S."/>
            <person name="Rushton P."/>
            <person name="Sanderfoot A."/>
            <person name="Schween G."/>
            <person name="Shiu S.-H."/>
            <person name="Stueber K."/>
            <person name="Theodoulou F.L."/>
            <person name="Tu H."/>
            <person name="Van de Peer Y."/>
            <person name="Verrier P.J."/>
            <person name="Waters E."/>
            <person name="Wood A."/>
            <person name="Yang L."/>
            <person name="Cove D."/>
            <person name="Cuming A."/>
            <person name="Hasebe M."/>
            <person name="Lucas S."/>
            <person name="Mishler D.B."/>
            <person name="Reski R."/>
            <person name="Grigoriev I."/>
            <person name="Quatrano R.S."/>
            <person name="Boore J.L."/>
        </authorList>
    </citation>
    <scope>NUCLEOTIDE SEQUENCE [LARGE SCALE GENOMIC DNA]</scope>
    <source>
        <strain evidence="2 3">cv. Gransden 2004</strain>
    </source>
</reference>
<dbReference type="Gramene" id="Pp3c5_120V3.1">
    <property type="protein sequence ID" value="PAC:32952787.CDS.1"/>
    <property type="gene ID" value="Pp3c5_120"/>
</dbReference>
<dbReference type="AlphaFoldDB" id="A0A2K1KHT6"/>